<organism evidence="3 4">
    <name type="scientific">Tessaracoccus lubricantis</name>
    <dbReference type="NCBI Taxonomy" id="545543"/>
    <lineage>
        <taxon>Bacteria</taxon>
        <taxon>Bacillati</taxon>
        <taxon>Actinomycetota</taxon>
        <taxon>Actinomycetes</taxon>
        <taxon>Propionibacteriales</taxon>
        <taxon>Propionibacteriaceae</taxon>
        <taxon>Tessaracoccus</taxon>
    </lineage>
</organism>
<gene>
    <name evidence="3" type="ORF">GCM10025789_05080</name>
</gene>
<feature type="chain" id="PRO_5045907434" evidence="1">
    <location>
        <begin position="27"/>
        <end position="269"/>
    </location>
</feature>
<dbReference type="InterPro" id="IPR037460">
    <property type="entry name" value="SEST-like"/>
</dbReference>
<evidence type="ECO:0000256" key="1">
    <source>
        <dbReference type="SAM" id="SignalP"/>
    </source>
</evidence>
<keyword evidence="1" id="KW-0732">Signal</keyword>
<dbReference type="EMBL" id="BAABLV010000008">
    <property type="protein sequence ID" value="GAA4891265.1"/>
    <property type="molecule type" value="Genomic_DNA"/>
</dbReference>
<comment type="caution">
    <text evidence="3">The sequence shown here is derived from an EMBL/GenBank/DDBJ whole genome shotgun (WGS) entry which is preliminary data.</text>
</comment>
<dbReference type="SUPFAM" id="SSF52266">
    <property type="entry name" value="SGNH hydrolase"/>
    <property type="match status" value="1"/>
</dbReference>
<dbReference type="Proteomes" id="UP001501521">
    <property type="component" value="Unassembled WGS sequence"/>
</dbReference>
<evidence type="ECO:0000313" key="3">
    <source>
        <dbReference type="EMBL" id="GAA4891265.1"/>
    </source>
</evidence>
<proteinExistence type="predicted"/>
<dbReference type="PANTHER" id="PTHR37981">
    <property type="entry name" value="LIPASE 2"/>
    <property type="match status" value="1"/>
</dbReference>
<feature type="signal peptide" evidence="1">
    <location>
        <begin position="1"/>
        <end position="26"/>
    </location>
</feature>
<feature type="domain" description="SGNH hydrolase-type esterase" evidence="2">
    <location>
        <begin position="35"/>
        <end position="254"/>
    </location>
</feature>
<name>A0ABP9F2M6_9ACTN</name>
<dbReference type="PANTHER" id="PTHR37981:SF1">
    <property type="entry name" value="SGNH HYDROLASE-TYPE ESTERASE DOMAIN-CONTAINING PROTEIN"/>
    <property type="match status" value="1"/>
</dbReference>
<evidence type="ECO:0000259" key="2">
    <source>
        <dbReference type="Pfam" id="PF13472"/>
    </source>
</evidence>
<protein>
    <submittedName>
        <fullName evidence="3">SGNH family lipase</fullName>
    </submittedName>
</protein>
<sequence>MQRVKPCVATALAAVLALVTALPAQAAPTPIAYDALGDSFAAGTGAGTPLDMCARTAAAHPQLLSGRMQLQLDDLAACAGADLADIAGQLTALDADTALVSISIGGNELDWITGVQLCASGIPGLCDGVVQAGQAGAAALTAPLAQLFAAVRLHAPNAQVVVTGYPRFFSPEYGDFSGTYQGVPFTLTTASQAGLNSVTDALNASLATAAAAAGVDFVGVADRFVDHGVNAPSPWITGADSMAPLHPTSQGQRAYAAAITAAVTPASLR</sequence>
<dbReference type="Gene3D" id="3.40.50.1110">
    <property type="entry name" value="SGNH hydrolase"/>
    <property type="match status" value="1"/>
</dbReference>
<dbReference type="InterPro" id="IPR013830">
    <property type="entry name" value="SGNH_hydro"/>
</dbReference>
<keyword evidence="4" id="KW-1185">Reference proteome</keyword>
<dbReference type="Pfam" id="PF13472">
    <property type="entry name" value="Lipase_GDSL_2"/>
    <property type="match status" value="1"/>
</dbReference>
<accession>A0ABP9F2M6</accession>
<reference evidence="4" key="1">
    <citation type="journal article" date="2019" name="Int. J. Syst. Evol. Microbiol.">
        <title>The Global Catalogue of Microorganisms (GCM) 10K type strain sequencing project: providing services to taxonomists for standard genome sequencing and annotation.</title>
        <authorList>
            <consortium name="The Broad Institute Genomics Platform"/>
            <consortium name="The Broad Institute Genome Sequencing Center for Infectious Disease"/>
            <person name="Wu L."/>
            <person name="Ma J."/>
        </authorList>
    </citation>
    <scope>NUCLEOTIDE SEQUENCE [LARGE SCALE GENOMIC DNA]</scope>
    <source>
        <strain evidence="4">JCM 19125</strain>
    </source>
</reference>
<evidence type="ECO:0000313" key="4">
    <source>
        <dbReference type="Proteomes" id="UP001501521"/>
    </source>
</evidence>
<dbReference type="InterPro" id="IPR036514">
    <property type="entry name" value="SGNH_hydro_sf"/>
</dbReference>